<dbReference type="AlphaFoldDB" id="A0A4R0CHK9"/>
<dbReference type="Proteomes" id="UP000518315">
    <property type="component" value="Unassembled WGS sequence"/>
</dbReference>
<evidence type="ECO:0000313" key="2">
    <source>
        <dbReference type="Proteomes" id="UP000518315"/>
    </source>
</evidence>
<keyword evidence="2" id="KW-1185">Reference proteome</keyword>
<proteinExistence type="predicted"/>
<organism evidence="1 2">
    <name type="scientific">Rhizobium pisi</name>
    <dbReference type="NCBI Taxonomy" id="574561"/>
    <lineage>
        <taxon>Bacteria</taxon>
        <taxon>Pseudomonadati</taxon>
        <taxon>Pseudomonadota</taxon>
        <taxon>Alphaproteobacteria</taxon>
        <taxon>Hyphomicrobiales</taxon>
        <taxon>Rhizobiaceae</taxon>
        <taxon>Rhizobium/Agrobacterium group</taxon>
        <taxon>Rhizobium</taxon>
    </lineage>
</organism>
<gene>
    <name evidence="1" type="ORF">FHS26_006405</name>
</gene>
<name>A0A4R0CHK9_9HYPH</name>
<evidence type="ECO:0000313" key="1">
    <source>
        <dbReference type="EMBL" id="MBB3138626.1"/>
    </source>
</evidence>
<comment type="caution">
    <text evidence="1">The sequence shown here is derived from an EMBL/GenBank/DDBJ whole genome shotgun (WGS) entry which is preliminary data.</text>
</comment>
<accession>A0A4R0CHK9</accession>
<reference evidence="1 2" key="1">
    <citation type="submission" date="2020-08" db="EMBL/GenBank/DDBJ databases">
        <title>Genomic Encyclopedia of Type Strains, Phase III (KMG-III): the genomes of soil and plant-associated and newly described type strains.</title>
        <authorList>
            <person name="Whitman W."/>
        </authorList>
    </citation>
    <scope>NUCLEOTIDE SEQUENCE [LARGE SCALE GENOMIC DNA]</scope>
    <source>
        <strain evidence="1 2">CECT 4113</strain>
    </source>
</reference>
<dbReference type="RefSeq" id="WP_125850280.1">
    <property type="nucleotide sequence ID" value="NZ_JACHXH010000035.1"/>
</dbReference>
<dbReference type="OrthoDB" id="8403925at2"/>
<protein>
    <submittedName>
        <fullName evidence="1">TolA-binding protein</fullName>
    </submittedName>
</protein>
<dbReference type="PROSITE" id="PS51257">
    <property type="entry name" value="PROKAR_LIPOPROTEIN"/>
    <property type="match status" value="1"/>
</dbReference>
<sequence>MDHRNVSKIRVSVLCLAAALAGCSSSESDQVSVQSKLISSCSNSARMALEGWHLNQLPEAYVRQTLQSMQGNVERAASEIEALRDVDTAQREMLARSVTDIVNLLRQAQSQVAHGDHDTVQTTLHLKDAIEGLSLTSGVKRST</sequence>
<dbReference type="EMBL" id="JACHXH010000035">
    <property type="protein sequence ID" value="MBB3138626.1"/>
    <property type="molecule type" value="Genomic_DNA"/>
</dbReference>